<keyword evidence="4" id="KW-1185">Reference proteome</keyword>
<organism evidence="3 4">
    <name type="scientific">Eumeta variegata</name>
    <name type="common">Bagworm moth</name>
    <name type="synonym">Eumeta japonica</name>
    <dbReference type="NCBI Taxonomy" id="151549"/>
    <lineage>
        <taxon>Eukaryota</taxon>
        <taxon>Metazoa</taxon>
        <taxon>Ecdysozoa</taxon>
        <taxon>Arthropoda</taxon>
        <taxon>Hexapoda</taxon>
        <taxon>Insecta</taxon>
        <taxon>Pterygota</taxon>
        <taxon>Neoptera</taxon>
        <taxon>Endopterygota</taxon>
        <taxon>Lepidoptera</taxon>
        <taxon>Glossata</taxon>
        <taxon>Ditrysia</taxon>
        <taxon>Tineoidea</taxon>
        <taxon>Psychidae</taxon>
        <taxon>Oiketicinae</taxon>
        <taxon>Eumeta</taxon>
    </lineage>
</organism>
<keyword evidence="2" id="KW-1133">Transmembrane helix</keyword>
<evidence type="ECO:0000256" key="2">
    <source>
        <dbReference type="SAM" id="Phobius"/>
    </source>
</evidence>
<comment type="caution">
    <text evidence="3">The sequence shown here is derived from an EMBL/GenBank/DDBJ whole genome shotgun (WGS) entry which is preliminary data.</text>
</comment>
<name>A0A4C1TN34_EUMVA</name>
<feature type="transmembrane region" description="Helical" evidence="2">
    <location>
        <begin position="20"/>
        <end position="40"/>
    </location>
</feature>
<dbReference type="EMBL" id="BGZK01000073">
    <property type="protein sequence ID" value="GBP15604.1"/>
    <property type="molecule type" value="Genomic_DNA"/>
</dbReference>
<proteinExistence type="predicted"/>
<evidence type="ECO:0000256" key="1">
    <source>
        <dbReference type="SAM" id="MobiDB-lite"/>
    </source>
</evidence>
<sequence length="115" mass="13021">MAFDLILFYEKSKSFSLYTVHTFKIIITFCAVPFVSLIPARSLPPLDPRYGARTQSPESRDRTAIDGTTCPPRARSKTNISVLDINFDLVPSRIPEKRALTDRKTDKRTDGQTTK</sequence>
<feature type="region of interest" description="Disordered" evidence="1">
    <location>
        <begin position="43"/>
        <end position="75"/>
    </location>
</feature>
<protein>
    <submittedName>
        <fullName evidence="3">Uncharacterized protein</fullName>
    </submittedName>
</protein>
<dbReference type="Proteomes" id="UP000299102">
    <property type="component" value="Unassembled WGS sequence"/>
</dbReference>
<dbReference type="AlphaFoldDB" id="A0A4C1TN34"/>
<evidence type="ECO:0000313" key="4">
    <source>
        <dbReference type="Proteomes" id="UP000299102"/>
    </source>
</evidence>
<gene>
    <name evidence="3" type="ORF">EVAR_5303_1</name>
</gene>
<accession>A0A4C1TN34</accession>
<reference evidence="3 4" key="1">
    <citation type="journal article" date="2019" name="Commun. Biol.">
        <title>The bagworm genome reveals a unique fibroin gene that provides high tensile strength.</title>
        <authorList>
            <person name="Kono N."/>
            <person name="Nakamura H."/>
            <person name="Ohtoshi R."/>
            <person name="Tomita M."/>
            <person name="Numata K."/>
            <person name="Arakawa K."/>
        </authorList>
    </citation>
    <scope>NUCLEOTIDE SEQUENCE [LARGE SCALE GENOMIC DNA]</scope>
</reference>
<evidence type="ECO:0000313" key="3">
    <source>
        <dbReference type="EMBL" id="GBP15604.1"/>
    </source>
</evidence>
<keyword evidence="2" id="KW-0472">Membrane</keyword>
<keyword evidence="2" id="KW-0812">Transmembrane</keyword>